<evidence type="ECO:0000256" key="4">
    <source>
        <dbReference type="ARBA" id="ARBA00022741"/>
    </source>
</evidence>
<dbReference type="OrthoDB" id="9804441at2"/>
<dbReference type="HAMAP" id="MF_00420">
    <property type="entry name" value="PurL_2"/>
    <property type="match status" value="1"/>
</dbReference>
<feature type="domain" description="PurM-like C-terminal" evidence="11">
    <location>
        <begin position="222"/>
        <end position="376"/>
    </location>
</feature>
<feature type="binding site" evidence="8">
    <location>
        <position position="261"/>
    </location>
    <ligand>
        <name>substrate</name>
    </ligand>
</feature>
<evidence type="ECO:0000259" key="11">
    <source>
        <dbReference type="Pfam" id="PF02769"/>
    </source>
</evidence>
<dbReference type="InterPro" id="IPR010074">
    <property type="entry name" value="PRibForGlyAmidine_synth_PurL"/>
</dbReference>
<comment type="caution">
    <text evidence="8">Lacks conserved residue(s) required for the propagation of feature annotation.</text>
</comment>
<feature type="domain" description="PurM-like N-terminal" evidence="10">
    <location>
        <begin position="467"/>
        <end position="590"/>
    </location>
</feature>
<dbReference type="GO" id="GO:0005737">
    <property type="term" value="C:cytoplasm"/>
    <property type="evidence" value="ECO:0007669"/>
    <property type="project" value="UniProtKB-SubCell"/>
</dbReference>
<evidence type="ECO:0000256" key="2">
    <source>
        <dbReference type="ARBA" id="ARBA00022598"/>
    </source>
</evidence>
<dbReference type="UniPathway" id="UPA00074">
    <property type="reaction ID" value="UER00128"/>
</dbReference>
<feature type="active site" description="Proton acceptor" evidence="8">
    <location>
        <position position="115"/>
    </location>
</feature>
<feature type="domain" description="PurM-like C-terminal" evidence="11">
    <location>
        <begin position="605"/>
        <end position="745"/>
    </location>
</feature>
<evidence type="ECO:0000256" key="3">
    <source>
        <dbReference type="ARBA" id="ARBA00022723"/>
    </source>
</evidence>
<evidence type="ECO:0000313" key="14">
    <source>
        <dbReference type="Proteomes" id="UP000288246"/>
    </source>
</evidence>
<feature type="domain" description="PurM-like N-terminal" evidence="10">
    <location>
        <begin position="94"/>
        <end position="208"/>
    </location>
</feature>
<dbReference type="NCBIfam" id="TIGR01736">
    <property type="entry name" value="FGAM_synth_II"/>
    <property type="match status" value="1"/>
</dbReference>
<dbReference type="Pfam" id="PF02769">
    <property type="entry name" value="AIRS_C"/>
    <property type="match status" value="2"/>
</dbReference>
<dbReference type="InterPro" id="IPR010918">
    <property type="entry name" value="PurM-like_C_dom"/>
</dbReference>
<dbReference type="PANTHER" id="PTHR43555:SF1">
    <property type="entry name" value="PHOSPHORIBOSYLFORMYLGLYCINAMIDINE SYNTHASE SUBUNIT PURL"/>
    <property type="match status" value="1"/>
</dbReference>
<keyword evidence="7 8" id="KW-0460">Magnesium</keyword>
<keyword evidence="14" id="KW-1185">Reference proteome</keyword>
<dbReference type="InterPro" id="IPR036676">
    <property type="entry name" value="PurM-like_C_sf"/>
</dbReference>
<keyword evidence="4 8" id="KW-0547">Nucleotide-binding</keyword>
<dbReference type="PANTHER" id="PTHR43555">
    <property type="entry name" value="PHOSPHORIBOSYLFORMYLGLYCINAMIDINE SYNTHASE SUBUNIT PURL"/>
    <property type="match status" value="1"/>
</dbReference>
<dbReference type="Proteomes" id="UP000288246">
    <property type="component" value="Unassembled WGS sequence"/>
</dbReference>
<dbReference type="FunFam" id="3.30.1330.10:FF:000004">
    <property type="entry name" value="Phosphoribosylformylglycinamidine synthase subunit PurL"/>
    <property type="match status" value="1"/>
</dbReference>
<feature type="binding site" evidence="8">
    <location>
        <position position="562"/>
    </location>
    <ligand>
        <name>Mg(2+)</name>
        <dbReference type="ChEBI" id="CHEBI:18420"/>
        <label>1</label>
    </ligand>
</feature>
<proteinExistence type="inferred from homology"/>
<evidence type="ECO:0000256" key="5">
    <source>
        <dbReference type="ARBA" id="ARBA00022755"/>
    </source>
</evidence>
<feature type="binding site" evidence="8">
    <location>
        <position position="289"/>
    </location>
    <ligand>
        <name>Mg(2+)</name>
        <dbReference type="ChEBI" id="CHEBI:18420"/>
        <label>2</label>
    </ligand>
</feature>
<dbReference type="Gene3D" id="3.90.650.10">
    <property type="entry name" value="PurM-like C-terminal domain"/>
    <property type="match status" value="2"/>
</dbReference>
<dbReference type="GO" id="GO:0000287">
    <property type="term" value="F:magnesium ion binding"/>
    <property type="evidence" value="ECO:0007669"/>
    <property type="project" value="UniProtKB-UniRule"/>
</dbReference>
<dbReference type="NCBIfam" id="NF002290">
    <property type="entry name" value="PRK01213.1"/>
    <property type="match status" value="1"/>
</dbReference>
<accession>A0A401V4B8</accession>
<dbReference type="Gene3D" id="3.30.1330.10">
    <property type="entry name" value="PurM-like, N-terminal domain"/>
    <property type="match status" value="2"/>
</dbReference>
<feature type="binding site" evidence="8">
    <location>
        <position position="564"/>
    </location>
    <ligand>
        <name>substrate</name>
    </ligand>
</feature>
<feature type="compositionally biased region" description="Polar residues" evidence="9">
    <location>
        <begin position="1"/>
        <end position="13"/>
    </location>
</feature>
<protein>
    <recommendedName>
        <fullName evidence="8">Phosphoribosylformylglycinamidine synthase subunit PurL</fullName>
        <shortName evidence="8">FGAM synthase</shortName>
        <ecNumber evidence="8">6.3.5.3</ecNumber>
    </recommendedName>
    <alternativeName>
        <fullName evidence="8">Formylglycinamide ribonucleotide amidotransferase subunit II</fullName>
        <shortName evidence="8">FGAR amidotransferase II</shortName>
        <shortName evidence="8">FGAR-AT II</shortName>
    </alternativeName>
    <alternativeName>
        <fullName evidence="8">Glutamine amidotransferase PurL</fullName>
    </alternativeName>
    <alternativeName>
        <fullName evidence="8">Phosphoribosylformylglycinamidine synthase subunit II</fullName>
    </alternativeName>
</protein>
<dbReference type="InterPro" id="IPR016188">
    <property type="entry name" value="PurM-like_N"/>
</dbReference>
<evidence type="ECO:0000259" key="10">
    <source>
        <dbReference type="Pfam" id="PF00586"/>
    </source>
</evidence>
<dbReference type="GO" id="GO:0006189">
    <property type="term" value="P:'de novo' IMP biosynthetic process"/>
    <property type="evidence" value="ECO:0007669"/>
    <property type="project" value="UniProtKB-UniRule"/>
</dbReference>
<evidence type="ECO:0000256" key="9">
    <source>
        <dbReference type="SAM" id="MobiDB-lite"/>
    </source>
</evidence>
<dbReference type="CDD" id="cd02203">
    <property type="entry name" value="PurL_repeat1"/>
    <property type="match status" value="1"/>
</dbReference>
<evidence type="ECO:0000256" key="1">
    <source>
        <dbReference type="ARBA" id="ARBA00022490"/>
    </source>
</evidence>
<keyword evidence="2 8" id="KW-0436">Ligase</keyword>
<feature type="region of interest" description="Disordered" evidence="9">
    <location>
        <begin position="1"/>
        <end position="25"/>
    </location>
</feature>
<dbReference type="CDD" id="cd02204">
    <property type="entry name" value="PurL_repeat2"/>
    <property type="match status" value="1"/>
</dbReference>
<comment type="pathway">
    <text evidence="8">Purine metabolism; IMP biosynthesis via de novo pathway; 5-amino-1-(5-phospho-D-ribosyl)imidazole from N(2)-formyl-N(1)-(5-phospho-D-ribosyl)glycinamide: step 1/2.</text>
</comment>
<dbReference type="EC" id="6.3.5.3" evidence="8"/>
<dbReference type="SUPFAM" id="SSF56042">
    <property type="entry name" value="PurM C-terminal domain-like"/>
    <property type="match status" value="2"/>
</dbReference>
<keyword evidence="1 8" id="KW-0963">Cytoplasm</keyword>
<evidence type="ECO:0000259" key="12">
    <source>
        <dbReference type="Pfam" id="PF18072"/>
    </source>
</evidence>
<feature type="domain" description="Phosphoribosylformylglycinamidine synthase linker" evidence="12">
    <location>
        <begin position="29"/>
        <end position="68"/>
    </location>
</feature>
<dbReference type="Pfam" id="PF18072">
    <property type="entry name" value="FGAR-AT_linker"/>
    <property type="match status" value="1"/>
</dbReference>
<dbReference type="InterPro" id="IPR036921">
    <property type="entry name" value="PurM-like_N_sf"/>
</dbReference>
<comment type="function">
    <text evidence="8">Part of the phosphoribosylformylglycinamidine synthase complex involved in the purines biosynthetic pathway. Catalyzes the ATP-dependent conversion of formylglycinamide ribonucleotide (FGAR) and glutamine to yield formylglycinamidine ribonucleotide (FGAM) and glutamate. The FGAM synthase complex is composed of three subunits. PurQ produces an ammonia molecule by converting glutamine to glutamate. PurL transfers the ammonia molecule to FGAR to form FGAM in an ATP-dependent manner. PurS interacts with PurQ and PurL and is thought to assist in the transfer of the ammonia molecule from PurQ to PurL.</text>
</comment>
<feature type="binding site" evidence="8">
    <location>
        <begin position="114"/>
        <end position="117"/>
    </location>
    <ligand>
        <name>substrate</name>
    </ligand>
</feature>
<comment type="subunit">
    <text evidence="8">Monomer. Part of the FGAM synthase complex composed of 1 PurL, 1 PurQ and 2 PurS subunits.</text>
</comment>
<name>A0A401V4B8_9CELL</name>
<keyword evidence="6 8" id="KW-0067">ATP-binding</keyword>
<dbReference type="RefSeq" id="WP_124344283.1">
    <property type="nucleotide sequence ID" value="NZ_BHYL01000339.1"/>
</dbReference>
<comment type="caution">
    <text evidence="13">The sequence shown here is derived from an EMBL/GenBank/DDBJ whole genome shotgun (WGS) entry which is preliminary data.</text>
</comment>
<sequence length="791" mass="83528">MTTASPRTAPTTDTVEHAAATPDQEQPFAELGLKPDEYQRIRDILGRRPTAAELAMYSVMWSEHCSYKSSKTHLRQFGDKTTPAMKEHLLVGIGENAGVVDIGDGWAVTFKVESHNHPSYVEPYQGAATGVGGIVRDIISMGARPVAVMDQLRFGAVDHPDTARVVHGVVAGVGGYGNSLGLPNIGGELVFDASYQGNPLVNALCLGVLRHEDIHLANASGAGNKVVLFGARTGGDGIGGASILASETFDDTKPSKRPSVQVGDPFMEKVLIECCLELYAAQVVEGIQDLGAAGISCATSELASNGDGGMHVDLEKVLLRDPTLTAGEILMSESQERMMAVVAPDKLDAFLAITGRWDVETAVIGEVTGTGRLTIDHHGQRIVDVDPKTVAHEGPVYDRPFARPAWQDALNADSVTDEARFARPSTAADLRQTVLRLLASPNLADKSWVTNQYDRFVQGNTALAQPDDSGVIRVDETTGLGVALATDANGRYGKLDPYTGAQLALAEAYRNVATTGARPLAVTDCLNFGSPEHPDSMWQLVEAIRGLADACQELEVPVTGGNVSLYNGTGEPGKIDSAIHPTPVVGVLGVLDDVADAVPSGWTTPGQAVYLLGETRAELDGSAWADVVHQHLGGTPPRVDLAAERRLAQVLVAAARDDLVDSAHDLSEGGLAIALVESSLRYGTGVQVDLDALCARDGVTPFEALFAESQGRVLVAVPRSEEVRLLDLCTARGVPALRLGETAETCTPGAGTPVDDADHEHAPAVEVRGLFTLPLVEARAAWSATLPQYFG</sequence>
<dbReference type="Pfam" id="PF00586">
    <property type="entry name" value="AIRS"/>
    <property type="match status" value="2"/>
</dbReference>
<feature type="binding site" evidence="8">
    <location>
        <position position="67"/>
    </location>
    <ligand>
        <name>ATP</name>
        <dbReference type="ChEBI" id="CHEBI:30616"/>
    </ligand>
</feature>
<organism evidence="13 14">
    <name type="scientific">Cellulomonas algicola</name>
    <dbReference type="NCBI Taxonomy" id="2071633"/>
    <lineage>
        <taxon>Bacteria</taxon>
        <taxon>Bacillati</taxon>
        <taxon>Actinomycetota</taxon>
        <taxon>Actinomycetes</taxon>
        <taxon>Micrococcales</taxon>
        <taxon>Cellulomonadaceae</taxon>
        <taxon>Cellulomonas</taxon>
    </lineage>
</organism>
<comment type="subcellular location">
    <subcellularLocation>
        <location evidence="8">Cytoplasm</location>
    </subcellularLocation>
</comment>
<dbReference type="PIRSF" id="PIRSF001587">
    <property type="entry name" value="FGAM_synthase_II"/>
    <property type="match status" value="1"/>
</dbReference>
<keyword evidence="3 8" id="KW-0479">Metal-binding</keyword>
<reference evidence="13 14" key="1">
    <citation type="submission" date="2018-11" db="EMBL/GenBank/DDBJ databases">
        <title>Draft genome sequence of Cellulomonas takizawaensis strain TKZ-21.</title>
        <authorList>
            <person name="Yamamura H."/>
            <person name="Hayashi T."/>
            <person name="Hamada M."/>
            <person name="Serisawa Y."/>
            <person name="Matsuyama K."/>
            <person name="Nakagawa Y."/>
            <person name="Otoguro M."/>
            <person name="Yanagida F."/>
            <person name="Hayakawa M."/>
        </authorList>
    </citation>
    <scope>NUCLEOTIDE SEQUENCE [LARGE SCALE GENOMIC DNA]</scope>
    <source>
        <strain evidence="13 14">TKZ-21</strain>
    </source>
</reference>
<evidence type="ECO:0000256" key="6">
    <source>
        <dbReference type="ARBA" id="ARBA00022840"/>
    </source>
</evidence>
<feature type="binding site" evidence="8">
    <location>
        <position position="136"/>
    </location>
    <ligand>
        <name>substrate</name>
    </ligand>
</feature>
<feature type="binding site" evidence="8">
    <location>
        <position position="111"/>
    </location>
    <ligand>
        <name>ATP</name>
        <dbReference type="ChEBI" id="CHEBI:30616"/>
    </ligand>
</feature>
<dbReference type="GO" id="GO:0004642">
    <property type="term" value="F:phosphoribosylformylglycinamidine synthase activity"/>
    <property type="evidence" value="ECO:0007669"/>
    <property type="project" value="UniProtKB-UniRule"/>
</dbReference>
<dbReference type="InterPro" id="IPR041609">
    <property type="entry name" value="PurL_linker"/>
</dbReference>
<keyword evidence="5 8" id="KW-0658">Purine biosynthesis</keyword>
<feature type="binding site" evidence="8">
    <location>
        <position position="137"/>
    </location>
    <ligand>
        <name>Mg(2+)</name>
        <dbReference type="ChEBI" id="CHEBI:18420"/>
        <label>2</label>
    </ligand>
</feature>
<evidence type="ECO:0000256" key="8">
    <source>
        <dbReference type="HAMAP-Rule" id="MF_00420"/>
    </source>
</evidence>
<comment type="similarity">
    <text evidence="8">Belongs to the FGAMS family.</text>
</comment>
<evidence type="ECO:0000256" key="7">
    <source>
        <dbReference type="ARBA" id="ARBA00022842"/>
    </source>
</evidence>
<gene>
    <name evidence="8 13" type="primary">purL</name>
    <name evidence="13" type="ORF">CTKZ_33190</name>
</gene>
<comment type="catalytic activity">
    <reaction evidence="8">
        <text>N(2)-formyl-N(1)-(5-phospho-beta-D-ribosyl)glycinamide + L-glutamine + ATP + H2O = 2-formamido-N(1)-(5-O-phospho-beta-D-ribosyl)acetamidine + L-glutamate + ADP + phosphate + H(+)</text>
        <dbReference type="Rhea" id="RHEA:17129"/>
        <dbReference type="ChEBI" id="CHEBI:15377"/>
        <dbReference type="ChEBI" id="CHEBI:15378"/>
        <dbReference type="ChEBI" id="CHEBI:29985"/>
        <dbReference type="ChEBI" id="CHEBI:30616"/>
        <dbReference type="ChEBI" id="CHEBI:43474"/>
        <dbReference type="ChEBI" id="CHEBI:58359"/>
        <dbReference type="ChEBI" id="CHEBI:147286"/>
        <dbReference type="ChEBI" id="CHEBI:147287"/>
        <dbReference type="ChEBI" id="CHEBI:456216"/>
        <dbReference type="EC" id="6.3.5.3"/>
    </reaction>
</comment>
<evidence type="ECO:0000313" key="13">
    <source>
        <dbReference type="EMBL" id="GCD21757.1"/>
    </source>
</evidence>
<feature type="active site" evidence="8">
    <location>
        <position position="64"/>
    </location>
</feature>
<dbReference type="EMBL" id="BHYL01000339">
    <property type="protein sequence ID" value="GCD21757.1"/>
    <property type="molecule type" value="Genomic_DNA"/>
</dbReference>
<feature type="binding site" evidence="8">
    <location>
        <begin position="333"/>
        <end position="335"/>
    </location>
    <ligand>
        <name>substrate</name>
    </ligand>
</feature>
<feature type="binding site" evidence="8">
    <location>
        <position position="561"/>
    </location>
    <ligand>
        <name>ATP</name>
        <dbReference type="ChEBI" id="CHEBI:30616"/>
    </ligand>
</feature>
<dbReference type="AlphaFoldDB" id="A0A401V4B8"/>
<dbReference type="SUPFAM" id="SSF55326">
    <property type="entry name" value="PurM N-terminal domain-like"/>
    <property type="match status" value="2"/>
</dbReference>
<feature type="binding site" evidence="8">
    <location>
        <position position="524"/>
    </location>
    <ligand>
        <name>ATP</name>
        <dbReference type="ChEBI" id="CHEBI:30616"/>
    </ligand>
</feature>
<feature type="binding site" evidence="8">
    <location>
        <position position="113"/>
    </location>
    <ligand>
        <name>Mg(2+)</name>
        <dbReference type="ChEBI" id="CHEBI:18420"/>
        <label>1</label>
    </ligand>
</feature>
<dbReference type="GO" id="GO:0005524">
    <property type="term" value="F:ATP binding"/>
    <property type="evidence" value="ECO:0007669"/>
    <property type="project" value="UniProtKB-UniRule"/>
</dbReference>